<keyword evidence="2 4" id="KW-0727">SH2 domain</keyword>
<evidence type="ECO:0000256" key="3">
    <source>
        <dbReference type="ARBA" id="ARBA00023288"/>
    </source>
</evidence>
<name>A0A8C7M9P2_ONCKI</name>
<protein>
    <submittedName>
        <fullName evidence="8">Src like adaptor 2a</fullName>
    </submittedName>
</protein>
<evidence type="ECO:0000256" key="4">
    <source>
        <dbReference type="PROSITE-ProRule" id="PRU00191"/>
    </source>
</evidence>
<accession>A0A8C7M9P2</accession>
<dbReference type="InterPro" id="IPR043539">
    <property type="entry name" value="Grb2-like"/>
</dbReference>
<dbReference type="Gene3D" id="2.30.30.40">
    <property type="entry name" value="SH3 Domains"/>
    <property type="match status" value="1"/>
</dbReference>
<feature type="domain" description="SH3" evidence="7">
    <location>
        <begin position="26"/>
        <end position="86"/>
    </location>
</feature>
<dbReference type="PROSITE" id="PS50002">
    <property type="entry name" value="SH3"/>
    <property type="match status" value="1"/>
</dbReference>
<dbReference type="Ensembl" id="ENSOKIT00005040749.1">
    <property type="protein sequence ID" value="ENSOKIP00005038620.1"/>
    <property type="gene ID" value="ENSOKIG00005016457.1"/>
</dbReference>
<keyword evidence="3" id="KW-0449">Lipoprotein</keyword>
<dbReference type="SMART" id="SM00326">
    <property type="entry name" value="SH3"/>
    <property type="match status" value="1"/>
</dbReference>
<dbReference type="SUPFAM" id="SSF55550">
    <property type="entry name" value="SH2 domain"/>
    <property type="match status" value="1"/>
</dbReference>
<keyword evidence="1 5" id="KW-0728">SH3 domain</keyword>
<sequence>MGTCPIKVWSNMPTLKNPTEPAMSDDNRPMVVSLYDIPSQGPLESSIHIGERLTVLLDDGDFWVVRSTMTGNESYIPSNYTAKVINRWQYNGISRLNAEELLLLPHNHTGAFLIRESQTNTETYSLSVLVKMDSYLATVKHYRICRLQNGWFYISPSLTFYSLGQLVEHYSESADGLCCLLREPCIIQGSNKSTLTTRPYPKAIRRPTLNWNDVDRWGTFLNLPSIIFCVQSDLHTIYFTVFQYEIKCDDLSMQSIALYTHCKMMHSDGSSK</sequence>
<evidence type="ECO:0000259" key="6">
    <source>
        <dbReference type="PROSITE" id="PS50001"/>
    </source>
</evidence>
<dbReference type="PROSITE" id="PS50001">
    <property type="entry name" value="SH2"/>
    <property type="match status" value="1"/>
</dbReference>
<organism evidence="8 9">
    <name type="scientific">Oncorhynchus kisutch</name>
    <name type="common">Coho salmon</name>
    <name type="synonym">Salmo kisutch</name>
    <dbReference type="NCBI Taxonomy" id="8019"/>
    <lineage>
        <taxon>Eukaryota</taxon>
        <taxon>Metazoa</taxon>
        <taxon>Chordata</taxon>
        <taxon>Craniata</taxon>
        <taxon>Vertebrata</taxon>
        <taxon>Euteleostomi</taxon>
        <taxon>Actinopterygii</taxon>
        <taxon>Neopterygii</taxon>
        <taxon>Teleostei</taxon>
        <taxon>Protacanthopterygii</taxon>
        <taxon>Salmoniformes</taxon>
        <taxon>Salmonidae</taxon>
        <taxon>Salmoninae</taxon>
        <taxon>Oncorhynchus</taxon>
    </lineage>
</organism>
<evidence type="ECO:0000256" key="2">
    <source>
        <dbReference type="ARBA" id="ARBA00022999"/>
    </source>
</evidence>
<evidence type="ECO:0000256" key="1">
    <source>
        <dbReference type="ARBA" id="ARBA00022443"/>
    </source>
</evidence>
<dbReference type="InterPro" id="IPR036860">
    <property type="entry name" value="SH2_dom_sf"/>
</dbReference>
<evidence type="ECO:0000259" key="7">
    <source>
        <dbReference type="PROSITE" id="PS50002"/>
    </source>
</evidence>
<dbReference type="SMART" id="SM00252">
    <property type="entry name" value="SH2"/>
    <property type="match status" value="1"/>
</dbReference>
<dbReference type="AlphaFoldDB" id="A0A8C7M9P2"/>
<dbReference type="PANTHER" id="PTHR46037">
    <property type="entry name" value="PROTEIN ENHANCER OF SEVENLESS 2B"/>
    <property type="match status" value="1"/>
</dbReference>
<dbReference type="Pfam" id="PF00017">
    <property type="entry name" value="SH2"/>
    <property type="match status" value="1"/>
</dbReference>
<reference evidence="8" key="2">
    <citation type="submission" date="2025-09" db="UniProtKB">
        <authorList>
            <consortium name="Ensembl"/>
        </authorList>
    </citation>
    <scope>IDENTIFICATION</scope>
</reference>
<proteinExistence type="predicted"/>
<evidence type="ECO:0000313" key="8">
    <source>
        <dbReference type="Ensembl" id="ENSOKIP00005038620.1"/>
    </source>
</evidence>
<reference evidence="8" key="1">
    <citation type="submission" date="2025-08" db="UniProtKB">
        <authorList>
            <consortium name="Ensembl"/>
        </authorList>
    </citation>
    <scope>IDENTIFICATION</scope>
</reference>
<dbReference type="InterPro" id="IPR036028">
    <property type="entry name" value="SH3-like_dom_sf"/>
</dbReference>
<dbReference type="SUPFAM" id="SSF50044">
    <property type="entry name" value="SH3-domain"/>
    <property type="match status" value="1"/>
</dbReference>
<keyword evidence="9" id="KW-1185">Reference proteome</keyword>
<dbReference type="Proteomes" id="UP000694557">
    <property type="component" value="Unassembled WGS sequence"/>
</dbReference>
<dbReference type="Gene3D" id="3.30.505.10">
    <property type="entry name" value="SH2 domain"/>
    <property type="match status" value="1"/>
</dbReference>
<dbReference type="PRINTS" id="PR00401">
    <property type="entry name" value="SH2DOMAIN"/>
</dbReference>
<dbReference type="InterPro" id="IPR000980">
    <property type="entry name" value="SH2"/>
</dbReference>
<evidence type="ECO:0000313" key="9">
    <source>
        <dbReference type="Proteomes" id="UP000694557"/>
    </source>
</evidence>
<gene>
    <name evidence="8" type="primary">LOC109908470</name>
</gene>
<feature type="domain" description="SH2" evidence="6">
    <location>
        <begin position="88"/>
        <end position="185"/>
    </location>
</feature>
<dbReference type="GeneTree" id="ENSGT00940000160331"/>
<evidence type="ECO:0000256" key="5">
    <source>
        <dbReference type="PROSITE-ProRule" id="PRU00192"/>
    </source>
</evidence>
<dbReference type="InterPro" id="IPR001452">
    <property type="entry name" value="SH3_domain"/>
</dbReference>